<sequence length="114" mass="12760">MQPKEEATPDQESVSANTFMLPTEKITKCKWKPTKEEALSFISEFVSGTAFEFVKCQIMLSGTKTQVFDEMAIKEHPSYDDSKDCVRGVEDLGFIGLVDKWKQPVVSFLASGTI</sequence>
<dbReference type="AlphaFoldDB" id="A0AAD9IUV0"/>
<evidence type="ECO:0000313" key="2">
    <source>
        <dbReference type="Proteomes" id="UP001208570"/>
    </source>
</evidence>
<dbReference type="Proteomes" id="UP001208570">
    <property type="component" value="Unassembled WGS sequence"/>
</dbReference>
<comment type="caution">
    <text evidence="1">The sequence shown here is derived from an EMBL/GenBank/DDBJ whole genome shotgun (WGS) entry which is preliminary data.</text>
</comment>
<keyword evidence="2" id="KW-1185">Reference proteome</keyword>
<reference evidence="1" key="1">
    <citation type="journal article" date="2023" name="Mol. Biol. Evol.">
        <title>Third-Generation Sequencing Reveals the Adaptive Role of the Epigenome in Three Deep-Sea Polychaetes.</title>
        <authorList>
            <person name="Perez M."/>
            <person name="Aroh O."/>
            <person name="Sun Y."/>
            <person name="Lan Y."/>
            <person name="Juniper S.K."/>
            <person name="Young C.R."/>
            <person name="Angers B."/>
            <person name="Qian P.Y."/>
        </authorList>
    </citation>
    <scope>NUCLEOTIDE SEQUENCE</scope>
    <source>
        <strain evidence="1">P08H-3</strain>
    </source>
</reference>
<proteinExistence type="predicted"/>
<protein>
    <submittedName>
        <fullName evidence="1">Uncharacterized protein</fullName>
    </submittedName>
</protein>
<gene>
    <name evidence="1" type="ORF">LSH36_1121g00034</name>
</gene>
<evidence type="ECO:0000313" key="1">
    <source>
        <dbReference type="EMBL" id="KAK2141314.1"/>
    </source>
</evidence>
<name>A0AAD9IUV0_9ANNE</name>
<organism evidence="1 2">
    <name type="scientific">Paralvinella palmiformis</name>
    <dbReference type="NCBI Taxonomy" id="53620"/>
    <lineage>
        <taxon>Eukaryota</taxon>
        <taxon>Metazoa</taxon>
        <taxon>Spiralia</taxon>
        <taxon>Lophotrochozoa</taxon>
        <taxon>Annelida</taxon>
        <taxon>Polychaeta</taxon>
        <taxon>Sedentaria</taxon>
        <taxon>Canalipalpata</taxon>
        <taxon>Terebellida</taxon>
        <taxon>Terebelliformia</taxon>
        <taxon>Alvinellidae</taxon>
        <taxon>Paralvinella</taxon>
    </lineage>
</organism>
<accession>A0AAD9IUV0</accession>
<dbReference type="EMBL" id="JAODUP010001121">
    <property type="protein sequence ID" value="KAK2141314.1"/>
    <property type="molecule type" value="Genomic_DNA"/>
</dbReference>